<evidence type="ECO:0000256" key="7">
    <source>
        <dbReference type="SAM" id="MobiDB-lite"/>
    </source>
</evidence>
<dbReference type="InterPro" id="IPR013805">
    <property type="entry name" value="GrpE_CC"/>
</dbReference>
<keyword evidence="2 3" id="KW-0143">Chaperone</keyword>
<dbReference type="EMBL" id="OBDO01000002">
    <property type="protein sequence ID" value="SNX95420.1"/>
    <property type="molecule type" value="Genomic_DNA"/>
</dbReference>
<dbReference type="Pfam" id="PF01025">
    <property type="entry name" value="GrpE"/>
    <property type="match status" value="1"/>
</dbReference>
<dbReference type="NCBIfam" id="NF010761">
    <property type="entry name" value="PRK14164.1"/>
    <property type="match status" value="1"/>
</dbReference>
<dbReference type="AlphaFoldDB" id="A0A285E8X9"/>
<dbReference type="PANTHER" id="PTHR21237:SF23">
    <property type="entry name" value="GRPE PROTEIN HOMOLOG, MITOCHONDRIAL"/>
    <property type="match status" value="1"/>
</dbReference>
<dbReference type="Gene3D" id="2.30.22.10">
    <property type="entry name" value="Head domain of nucleotide exchange factor GrpE"/>
    <property type="match status" value="1"/>
</dbReference>
<feature type="region of interest" description="Disordered" evidence="7">
    <location>
        <begin position="1"/>
        <end position="76"/>
    </location>
</feature>
<evidence type="ECO:0000313" key="9">
    <source>
        <dbReference type="Proteomes" id="UP000219514"/>
    </source>
</evidence>
<dbReference type="GO" id="GO:0000774">
    <property type="term" value="F:adenyl-nucleotide exchange factor activity"/>
    <property type="evidence" value="ECO:0007669"/>
    <property type="project" value="InterPro"/>
</dbReference>
<evidence type="ECO:0000256" key="5">
    <source>
        <dbReference type="RuleBase" id="RU004478"/>
    </source>
</evidence>
<evidence type="ECO:0000256" key="3">
    <source>
        <dbReference type="HAMAP-Rule" id="MF_01151"/>
    </source>
</evidence>
<gene>
    <name evidence="3" type="primary">grpE</name>
    <name evidence="8" type="ORF">SAMN06893097_102116</name>
</gene>
<evidence type="ECO:0000256" key="6">
    <source>
        <dbReference type="SAM" id="Coils"/>
    </source>
</evidence>
<keyword evidence="3" id="KW-0963">Cytoplasm</keyword>
<dbReference type="SUPFAM" id="SSF58014">
    <property type="entry name" value="Coiled-coil domain of nucleotide exchange factor GrpE"/>
    <property type="match status" value="1"/>
</dbReference>
<evidence type="ECO:0000256" key="4">
    <source>
        <dbReference type="RuleBase" id="RU000639"/>
    </source>
</evidence>
<evidence type="ECO:0000256" key="2">
    <source>
        <dbReference type="ARBA" id="ARBA00023186"/>
    </source>
</evidence>
<proteinExistence type="inferred from homology"/>
<dbReference type="Proteomes" id="UP000219514">
    <property type="component" value="Unassembled WGS sequence"/>
</dbReference>
<dbReference type="SUPFAM" id="SSF51064">
    <property type="entry name" value="Head domain of nucleotide exchange factor GrpE"/>
    <property type="match status" value="1"/>
</dbReference>
<dbReference type="HAMAP" id="MF_01151">
    <property type="entry name" value="GrpE"/>
    <property type="match status" value="1"/>
</dbReference>
<comment type="function">
    <text evidence="3 4">Participates actively in the response to hyperosmotic and heat shock by preventing the aggregation of stress-denatured proteins, in association with DnaK and GrpE. It is the nucleotide exchange factor for DnaK and may function as a thermosensor. Unfolded proteins bind initially to DnaJ; upon interaction with the DnaJ-bound protein, DnaK hydrolyzes its bound ATP, resulting in the formation of a stable complex. GrpE releases ADP from DnaK; ATP binding to DnaK triggers the release of the substrate protein, thus completing the reaction cycle. Several rounds of ATP-dependent interactions between DnaJ, DnaK and GrpE are required for fully efficient folding.</text>
</comment>
<dbReference type="GO" id="GO:0051082">
    <property type="term" value="F:unfolded protein binding"/>
    <property type="evidence" value="ECO:0007669"/>
    <property type="project" value="TreeGrafter"/>
</dbReference>
<dbReference type="InterPro" id="IPR000740">
    <property type="entry name" value="GrpE"/>
</dbReference>
<dbReference type="Gene3D" id="3.90.20.20">
    <property type="match status" value="1"/>
</dbReference>
<evidence type="ECO:0000313" key="8">
    <source>
        <dbReference type="EMBL" id="SNX95420.1"/>
    </source>
</evidence>
<dbReference type="InterPro" id="IPR009012">
    <property type="entry name" value="GrpE_head"/>
</dbReference>
<reference evidence="8 9" key="1">
    <citation type="submission" date="2017-09" db="EMBL/GenBank/DDBJ databases">
        <authorList>
            <person name="Ehlers B."/>
            <person name="Leendertz F.H."/>
        </authorList>
    </citation>
    <scope>NUCLEOTIDE SEQUENCE [LARGE SCALE GENOMIC DNA]</scope>
    <source>
        <strain evidence="8 9">DSM 46844</strain>
    </source>
</reference>
<dbReference type="GO" id="GO:0042803">
    <property type="term" value="F:protein homodimerization activity"/>
    <property type="evidence" value="ECO:0007669"/>
    <property type="project" value="InterPro"/>
</dbReference>
<dbReference type="OrthoDB" id="5191115at2"/>
<name>A0A285E8X9_9ACTN</name>
<dbReference type="GO" id="GO:0005737">
    <property type="term" value="C:cytoplasm"/>
    <property type="evidence" value="ECO:0007669"/>
    <property type="project" value="UniProtKB-SubCell"/>
</dbReference>
<evidence type="ECO:0000256" key="1">
    <source>
        <dbReference type="ARBA" id="ARBA00009054"/>
    </source>
</evidence>
<protein>
    <recommendedName>
        <fullName evidence="3 4">Protein GrpE</fullName>
    </recommendedName>
    <alternativeName>
        <fullName evidence="3">HSP-70 cofactor</fullName>
    </alternativeName>
</protein>
<dbReference type="PRINTS" id="PR00773">
    <property type="entry name" value="GRPEPROTEIN"/>
</dbReference>
<dbReference type="GO" id="GO:0006457">
    <property type="term" value="P:protein folding"/>
    <property type="evidence" value="ECO:0007669"/>
    <property type="project" value="InterPro"/>
</dbReference>
<dbReference type="RefSeq" id="WP_097205357.1">
    <property type="nucleotide sequence ID" value="NZ_JACHXB010000003.1"/>
</dbReference>
<keyword evidence="3 4" id="KW-0346">Stress response</keyword>
<feature type="region of interest" description="Disordered" evidence="7">
    <location>
        <begin position="214"/>
        <end position="241"/>
    </location>
</feature>
<keyword evidence="6" id="KW-0175">Coiled coil</keyword>
<feature type="compositionally biased region" description="Basic and acidic residues" evidence="7">
    <location>
        <begin position="1"/>
        <end position="19"/>
    </location>
</feature>
<dbReference type="PROSITE" id="PS01071">
    <property type="entry name" value="GRPE"/>
    <property type="match status" value="1"/>
</dbReference>
<comment type="subunit">
    <text evidence="3">Homodimer.</text>
</comment>
<dbReference type="PANTHER" id="PTHR21237">
    <property type="entry name" value="GRPE PROTEIN"/>
    <property type="match status" value="1"/>
</dbReference>
<feature type="coiled-coil region" evidence="6">
    <location>
        <begin position="83"/>
        <end position="110"/>
    </location>
</feature>
<keyword evidence="9" id="KW-1185">Reference proteome</keyword>
<comment type="subcellular location">
    <subcellularLocation>
        <location evidence="3">Cytoplasm</location>
    </subcellularLocation>
</comment>
<sequence>MTQRDEEPRVIIRDKRRIDPISGTVREPAGEQPAGARTGADVPDRTAPGPAESWPAQGEQMSEHETVAEQQPAPGDDDVRAQLAERTDDLQRVTAEYANYRRRVDRDRQLVVDQAAERFAAQLFPIVDDIERARDHGDLTGAFKLVADRVLGLLDGLGVEAFGVAGDPFDPSLHEAVMHDTSGEVQVPTATTVLRQGFRRGERVLRTAMVAVTDPEGPATSADGAVVEAATPPGDGAPASD</sequence>
<accession>A0A285E8X9</accession>
<comment type="similarity">
    <text evidence="1 3 5">Belongs to the GrpE family.</text>
</comment>
<dbReference type="GO" id="GO:0051087">
    <property type="term" value="F:protein-folding chaperone binding"/>
    <property type="evidence" value="ECO:0007669"/>
    <property type="project" value="InterPro"/>
</dbReference>
<organism evidence="8 9">
    <name type="scientific">Geodermatophilus sabuli</name>
    <dbReference type="NCBI Taxonomy" id="1564158"/>
    <lineage>
        <taxon>Bacteria</taxon>
        <taxon>Bacillati</taxon>
        <taxon>Actinomycetota</taxon>
        <taxon>Actinomycetes</taxon>
        <taxon>Geodermatophilales</taxon>
        <taxon>Geodermatophilaceae</taxon>
        <taxon>Geodermatophilus</taxon>
    </lineage>
</organism>
<dbReference type="CDD" id="cd00446">
    <property type="entry name" value="GrpE"/>
    <property type="match status" value="1"/>
</dbReference>